<dbReference type="GO" id="GO:0016829">
    <property type="term" value="F:lyase activity"/>
    <property type="evidence" value="ECO:0007669"/>
    <property type="project" value="UniProtKB-KW"/>
</dbReference>
<dbReference type="PANTHER" id="PTHR11941:SF54">
    <property type="entry name" value="ENOYL-COA HYDRATASE, MITOCHONDRIAL"/>
    <property type="match status" value="1"/>
</dbReference>
<dbReference type="Gene3D" id="3.90.226.10">
    <property type="entry name" value="2-enoyl-CoA Hydratase, Chain A, domain 1"/>
    <property type="match status" value="1"/>
</dbReference>
<name>A0A1N7QBU6_9PROT</name>
<dbReference type="OrthoDB" id="9795613at2"/>
<evidence type="ECO:0000256" key="1">
    <source>
        <dbReference type="ARBA" id="ARBA00005254"/>
    </source>
</evidence>
<dbReference type="Gene3D" id="1.10.12.10">
    <property type="entry name" value="Lyase 2-enoyl-coa Hydratase, Chain A, domain 2"/>
    <property type="match status" value="1"/>
</dbReference>
<dbReference type="SUPFAM" id="SSF52096">
    <property type="entry name" value="ClpP/crotonase"/>
    <property type="match status" value="1"/>
</dbReference>
<evidence type="ECO:0000313" key="4">
    <source>
        <dbReference type="Proteomes" id="UP000185678"/>
    </source>
</evidence>
<dbReference type="EMBL" id="FTOA01000014">
    <property type="protein sequence ID" value="SIT20340.1"/>
    <property type="molecule type" value="Genomic_DNA"/>
</dbReference>
<dbReference type="InterPro" id="IPR014748">
    <property type="entry name" value="Enoyl-CoA_hydra_C"/>
</dbReference>
<comment type="similarity">
    <text evidence="1">Belongs to the enoyl-CoA hydratase/isomerase family.</text>
</comment>
<dbReference type="Proteomes" id="UP000185678">
    <property type="component" value="Unassembled WGS sequence"/>
</dbReference>
<dbReference type="Pfam" id="PF00378">
    <property type="entry name" value="ECH_1"/>
    <property type="match status" value="1"/>
</dbReference>
<dbReference type="InterPro" id="IPR001753">
    <property type="entry name" value="Enoyl-CoA_hydra/iso"/>
</dbReference>
<protein>
    <submittedName>
        <fullName evidence="3">Enoyl-CoA hydratase/carnithine racemase</fullName>
    </submittedName>
</protein>
<sequence>MTSPILSSRDGAVVTVSLNKPDKLNAMDLPMWQALGDAFAAINADDSIRCVVLKGEGGKAFAAGADIKEFDTVRATAEQAKAYDLVMRRALDGVRTCPHPVVVQIDGACVGGGLELACMADIRICGTASRFGVPINRISVVMAHPEIQGLLRHANPATVLEILLEGKIIDAAEAHRVGLVNRVVEDNMVAEEVAATVKRITAGAPLVNRWHKAFVRRLSTDPTAVTQQELDQAYEFLATADYREGIAAFTEKRKPAFTGQ</sequence>
<organism evidence="3 4">
    <name type="scientific">Insolitispirillum peregrinum</name>
    <dbReference type="NCBI Taxonomy" id="80876"/>
    <lineage>
        <taxon>Bacteria</taxon>
        <taxon>Pseudomonadati</taxon>
        <taxon>Pseudomonadota</taxon>
        <taxon>Alphaproteobacteria</taxon>
        <taxon>Rhodospirillales</taxon>
        <taxon>Novispirillaceae</taxon>
        <taxon>Insolitispirillum</taxon>
    </lineage>
</organism>
<dbReference type="AlphaFoldDB" id="A0A1N7QBU6"/>
<keyword evidence="2" id="KW-0456">Lyase</keyword>
<reference evidence="3 4" key="1">
    <citation type="submission" date="2017-01" db="EMBL/GenBank/DDBJ databases">
        <authorList>
            <person name="Mah S.A."/>
            <person name="Swanson W.J."/>
            <person name="Moy G.W."/>
            <person name="Vacquier V.D."/>
        </authorList>
    </citation>
    <scope>NUCLEOTIDE SEQUENCE [LARGE SCALE GENOMIC DNA]</scope>
    <source>
        <strain evidence="3 4">DSM 11589</strain>
    </source>
</reference>
<keyword evidence="4" id="KW-1185">Reference proteome</keyword>
<proteinExistence type="inferred from homology"/>
<dbReference type="STRING" id="80876.SAMN05421779_11421"/>
<evidence type="ECO:0000313" key="3">
    <source>
        <dbReference type="EMBL" id="SIT20340.1"/>
    </source>
</evidence>
<accession>A0A1N7QBU6</accession>
<dbReference type="CDD" id="cd06558">
    <property type="entry name" value="crotonase-like"/>
    <property type="match status" value="1"/>
</dbReference>
<dbReference type="GO" id="GO:0006635">
    <property type="term" value="P:fatty acid beta-oxidation"/>
    <property type="evidence" value="ECO:0007669"/>
    <property type="project" value="TreeGrafter"/>
</dbReference>
<dbReference type="InterPro" id="IPR029045">
    <property type="entry name" value="ClpP/crotonase-like_dom_sf"/>
</dbReference>
<dbReference type="RefSeq" id="WP_076402179.1">
    <property type="nucleotide sequence ID" value="NZ_FTOA01000014.1"/>
</dbReference>
<gene>
    <name evidence="3" type="ORF">SAMN05421779_11421</name>
</gene>
<dbReference type="PANTHER" id="PTHR11941">
    <property type="entry name" value="ENOYL-COA HYDRATASE-RELATED"/>
    <property type="match status" value="1"/>
</dbReference>
<evidence type="ECO:0000256" key="2">
    <source>
        <dbReference type="ARBA" id="ARBA00023239"/>
    </source>
</evidence>